<dbReference type="AlphaFoldDB" id="A0A820QEI5"/>
<feature type="non-terminal residue" evidence="4">
    <location>
        <position position="1"/>
    </location>
</feature>
<proteinExistence type="predicted"/>
<protein>
    <recommendedName>
        <fullName evidence="3">Transcription initiation factor TFIID subunit 1 histone acetyltransferase domain-containing protein</fullName>
    </recommendedName>
</protein>
<dbReference type="PANTHER" id="PTHR13900">
    <property type="entry name" value="TRANSCRIPTION INITIATION FACTOR TFIID"/>
    <property type="match status" value="1"/>
</dbReference>
<dbReference type="GO" id="GO:0051123">
    <property type="term" value="P:RNA polymerase II preinitiation complex assembly"/>
    <property type="evidence" value="ECO:0007669"/>
    <property type="project" value="TreeGrafter"/>
</dbReference>
<evidence type="ECO:0000313" key="5">
    <source>
        <dbReference type="Proteomes" id="UP000663868"/>
    </source>
</evidence>
<name>A0A820QEI5_9BILA</name>
<dbReference type="GO" id="GO:0005669">
    <property type="term" value="C:transcription factor TFIID complex"/>
    <property type="evidence" value="ECO:0007669"/>
    <property type="project" value="InterPro"/>
</dbReference>
<feature type="domain" description="Transcription initiation factor TFIID subunit 1 histone acetyltransferase" evidence="3">
    <location>
        <begin position="1"/>
        <end position="133"/>
    </location>
</feature>
<sequence length="136" mass="15455">KRLKTSADFRRTDDCNSWILRNDFRLPTEDEIHDLIKPEFCCAYASMTAAEQRLKGISSRCSIGFEDETRLIIVSIDAGFRDKYNLGFDDDDDDEQSNHLSELDDEILQAPWNTTRAYLSALKGKCSIHAFGIGGK</sequence>
<evidence type="ECO:0000259" key="3">
    <source>
        <dbReference type="Pfam" id="PF12157"/>
    </source>
</evidence>
<dbReference type="Pfam" id="PF12157">
    <property type="entry name" value="DUF3591"/>
    <property type="match status" value="1"/>
</dbReference>
<accession>A0A820QEI5</accession>
<organism evidence="4 5">
    <name type="scientific">Adineta steineri</name>
    <dbReference type="NCBI Taxonomy" id="433720"/>
    <lineage>
        <taxon>Eukaryota</taxon>
        <taxon>Metazoa</taxon>
        <taxon>Spiralia</taxon>
        <taxon>Gnathifera</taxon>
        <taxon>Rotifera</taxon>
        <taxon>Eurotatoria</taxon>
        <taxon>Bdelloidea</taxon>
        <taxon>Adinetida</taxon>
        <taxon>Adinetidae</taxon>
        <taxon>Adineta</taxon>
    </lineage>
</organism>
<gene>
    <name evidence="4" type="ORF">KXQ929_LOCUS52031</name>
</gene>
<dbReference type="PANTHER" id="PTHR13900:SF0">
    <property type="entry name" value="TRANSCRIPTION INITIATION FACTOR TFIID SUBUNIT 1"/>
    <property type="match status" value="1"/>
</dbReference>
<dbReference type="InterPro" id="IPR022591">
    <property type="entry name" value="TAF1_HAT_dom"/>
</dbReference>
<dbReference type="GO" id="GO:0016251">
    <property type="term" value="F:RNA polymerase II general transcription initiation factor activity"/>
    <property type="evidence" value="ECO:0007669"/>
    <property type="project" value="InterPro"/>
</dbReference>
<reference evidence="4" key="1">
    <citation type="submission" date="2021-02" db="EMBL/GenBank/DDBJ databases">
        <authorList>
            <person name="Nowell W R."/>
        </authorList>
    </citation>
    <scope>NUCLEOTIDE SEQUENCE</scope>
</reference>
<comment type="caution">
    <text evidence="4">The sequence shown here is derived from an EMBL/GenBank/DDBJ whole genome shotgun (WGS) entry which is preliminary data.</text>
</comment>
<comment type="subcellular location">
    <subcellularLocation>
        <location evidence="1">Nucleus</location>
    </subcellularLocation>
</comment>
<dbReference type="InterPro" id="IPR040240">
    <property type="entry name" value="TAF1"/>
</dbReference>
<evidence type="ECO:0000313" key="4">
    <source>
        <dbReference type="EMBL" id="CAF4418408.1"/>
    </source>
</evidence>
<dbReference type="Proteomes" id="UP000663868">
    <property type="component" value="Unassembled WGS sequence"/>
</dbReference>
<keyword evidence="2" id="KW-0539">Nucleus</keyword>
<dbReference type="GO" id="GO:0017025">
    <property type="term" value="F:TBP-class protein binding"/>
    <property type="evidence" value="ECO:0007669"/>
    <property type="project" value="InterPro"/>
</dbReference>
<dbReference type="GO" id="GO:0004402">
    <property type="term" value="F:histone acetyltransferase activity"/>
    <property type="evidence" value="ECO:0007669"/>
    <property type="project" value="InterPro"/>
</dbReference>
<evidence type="ECO:0000256" key="1">
    <source>
        <dbReference type="ARBA" id="ARBA00004123"/>
    </source>
</evidence>
<evidence type="ECO:0000256" key="2">
    <source>
        <dbReference type="ARBA" id="ARBA00023242"/>
    </source>
</evidence>
<dbReference type="EMBL" id="CAJOBB010026786">
    <property type="protein sequence ID" value="CAF4418408.1"/>
    <property type="molecule type" value="Genomic_DNA"/>
</dbReference>